<accession>A0A6J6XHS2</accession>
<feature type="transmembrane region" description="Helical" evidence="7">
    <location>
        <begin position="113"/>
        <end position="135"/>
    </location>
</feature>
<feature type="transmembrane region" description="Helical" evidence="7">
    <location>
        <begin position="245"/>
        <end position="272"/>
    </location>
</feature>
<keyword evidence="2" id="KW-0813">Transport</keyword>
<evidence type="ECO:0000313" key="15">
    <source>
        <dbReference type="EMBL" id="CAB5016252.1"/>
    </source>
</evidence>
<evidence type="ECO:0000313" key="13">
    <source>
        <dbReference type="EMBL" id="CAB4796741.1"/>
    </source>
</evidence>
<feature type="domain" description="ABC transmembrane type-1" evidence="8">
    <location>
        <begin position="111"/>
        <end position="313"/>
    </location>
</feature>
<reference evidence="13" key="1">
    <citation type="submission" date="2020-05" db="EMBL/GenBank/DDBJ databases">
        <authorList>
            <person name="Chiriac C."/>
            <person name="Salcher M."/>
            <person name="Ghai R."/>
            <person name="Kavagutti S V."/>
        </authorList>
    </citation>
    <scope>NUCLEOTIDE SEQUENCE</scope>
</reference>
<keyword evidence="3" id="KW-1003">Cell membrane</keyword>
<proteinExistence type="predicted"/>
<comment type="subcellular location">
    <subcellularLocation>
        <location evidence="1">Cell membrane</location>
        <topology evidence="1">Multi-pass membrane protein</topology>
    </subcellularLocation>
</comment>
<evidence type="ECO:0000256" key="4">
    <source>
        <dbReference type="ARBA" id="ARBA00022692"/>
    </source>
</evidence>
<dbReference type="PANTHER" id="PTHR43386:SF1">
    <property type="entry name" value="D,D-DIPEPTIDE TRANSPORT SYSTEM PERMEASE PROTEIN DDPC-RELATED"/>
    <property type="match status" value="1"/>
</dbReference>
<dbReference type="EMBL" id="CAESAI010000009">
    <property type="protein sequence ID" value="CAB4335510.1"/>
    <property type="molecule type" value="Genomic_DNA"/>
</dbReference>
<dbReference type="InterPro" id="IPR050366">
    <property type="entry name" value="BP-dependent_transpt_permease"/>
</dbReference>
<dbReference type="Pfam" id="PF12911">
    <property type="entry name" value="OppC_N"/>
    <property type="match status" value="1"/>
</dbReference>
<feature type="transmembrane region" description="Helical" evidence="7">
    <location>
        <begin position="187"/>
        <end position="206"/>
    </location>
</feature>
<protein>
    <submittedName>
        <fullName evidence="13">Unannotated protein</fullName>
    </submittedName>
</protein>
<gene>
    <name evidence="11" type="ORF">UFOPK2648_00913</name>
    <name evidence="12" type="ORF">UFOPK2824_00785</name>
    <name evidence="13" type="ORF">UFOPK3037_00345</name>
    <name evidence="14" type="ORF">UFOPK3278_01258</name>
    <name evidence="10" type="ORF">UFOPK3406_00554</name>
    <name evidence="9" type="ORF">UFOPK3925_00093</name>
    <name evidence="15" type="ORF">UFOPK4097_00636</name>
</gene>
<keyword evidence="4 7" id="KW-0812">Transmembrane</keyword>
<dbReference type="PROSITE" id="PS50928">
    <property type="entry name" value="ABC_TM1"/>
    <property type="match status" value="1"/>
</dbReference>
<dbReference type="EMBL" id="CAESAD010000001">
    <property type="protein sequence ID" value="CAB4330148.1"/>
    <property type="molecule type" value="Genomic_DNA"/>
</dbReference>
<evidence type="ECO:0000256" key="1">
    <source>
        <dbReference type="ARBA" id="ARBA00004651"/>
    </source>
</evidence>
<evidence type="ECO:0000313" key="14">
    <source>
        <dbReference type="EMBL" id="CAB4850535.1"/>
    </source>
</evidence>
<dbReference type="InterPro" id="IPR000515">
    <property type="entry name" value="MetI-like"/>
</dbReference>
<dbReference type="GO" id="GO:0005886">
    <property type="term" value="C:plasma membrane"/>
    <property type="evidence" value="ECO:0007669"/>
    <property type="project" value="UniProtKB-SubCell"/>
</dbReference>
<organism evidence="13">
    <name type="scientific">freshwater metagenome</name>
    <dbReference type="NCBI Taxonomy" id="449393"/>
    <lineage>
        <taxon>unclassified sequences</taxon>
        <taxon>metagenomes</taxon>
        <taxon>ecological metagenomes</taxon>
    </lineage>
</organism>
<dbReference type="Pfam" id="PF00528">
    <property type="entry name" value="BPD_transp_1"/>
    <property type="match status" value="1"/>
</dbReference>
<dbReference type="EMBL" id="CAEZZD010000117">
    <property type="protein sequence ID" value="CAB4752770.1"/>
    <property type="molecule type" value="Genomic_DNA"/>
</dbReference>
<dbReference type="GO" id="GO:0055085">
    <property type="term" value="P:transmembrane transport"/>
    <property type="evidence" value="ECO:0007669"/>
    <property type="project" value="InterPro"/>
</dbReference>
<keyword evidence="5 7" id="KW-1133">Transmembrane helix</keyword>
<evidence type="ECO:0000313" key="12">
    <source>
        <dbReference type="EMBL" id="CAB4752770.1"/>
    </source>
</evidence>
<feature type="transmembrane region" description="Helical" evidence="7">
    <location>
        <begin position="147"/>
        <end position="167"/>
    </location>
</feature>
<sequence length="327" mass="35364">MTVLDVSSLDPDVNQDAVVGRTLRQIAWSRLRKDRVAVVSMYVLGLITFIAIFGPLISKLLGVNPYDFNTDLLNDAGSLPLGPFGGVSLEHPLGVEPLTGRDIMARLLFGSRISLFIAVSATIITVVMGTVVGIVSGNSRGKTDAVLSRFMDITLAFPLLLVIIAMSPVLEQRLQAWGMPAGNPSRITTLILVLSIFGWPYLARLIRGQVLSLREREFVEAAISIGSSNSRILWRELLPNLWAPILIYATIAMPGLIGAEAALAFLGISVIPPTPTWGSMLEESVGYFTVDPFYFCVPLTMLLAAVLSFNLLGDALRDALDPKAGRN</sequence>
<evidence type="ECO:0000313" key="9">
    <source>
        <dbReference type="EMBL" id="CAB4330148.1"/>
    </source>
</evidence>
<feature type="transmembrane region" description="Helical" evidence="7">
    <location>
        <begin position="292"/>
        <end position="313"/>
    </location>
</feature>
<keyword evidence="6 7" id="KW-0472">Membrane</keyword>
<evidence type="ECO:0000256" key="5">
    <source>
        <dbReference type="ARBA" id="ARBA00022989"/>
    </source>
</evidence>
<dbReference type="InterPro" id="IPR035906">
    <property type="entry name" value="MetI-like_sf"/>
</dbReference>
<evidence type="ECO:0000259" key="8">
    <source>
        <dbReference type="PROSITE" id="PS50928"/>
    </source>
</evidence>
<dbReference type="PANTHER" id="PTHR43386">
    <property type="entry name" value="OLIGOPEPTIDE TRANSPORT SYSTEM PERMEASE PROTEIN APPC"/>
    <property type="match status" value="1"/>
</dbReference>
<name>A0A6J6XHS2_9ZZZZ</name>
<dbReference type="InterPro" id="IPR025966">
    <property type="entry name" value="OppC_N"/>
</dbReference>
<dbReference type="Gene3D" id="1.10.3720.10">
    <property type="entry name" value="MetI-like"/>
    <property type="match status" value="1"/>
</dbReference>
<evidence type="ECO:0000313" key="10">
    <source>
        <dbReference type="EMBL" id="CAB4335510.1"/>
    </source>
</evidence>
<evidence type="ECO:0000313" key="11">
    <source>
        <dbReference type="EMBL" id="CAB4711370.1"/>
    </source>
</evidence>
<dbReference type="SUPFAM" id="SSF161098">
    <property type="entry name" value="MetI-like"/>
    <property type="match status" value="1"/>
</dbReference>
<evidence type="ECO:0000256" key="2">
    <source>
        <dbReference type="ARBA" id="ARBA00022448"/>
    </source>
</evidence>
<evidence type="ECO:0000256" key="6">
    <source>
        <dbReference type="ARBA" id="ARBA00023136"/>
    </source>
</evidence>
<evidence type="ECO:0000256" key="7">
    <source>
        <dbReference type="SAM" id="Phobius"/>
    </source>
</evidence>
<dbReference type="EMBL" id="CAFAAO010000003">
    <property type="protein sequence ID" value="CAB4796741.1"/>
    <property type="molecule type" value="Genomic_DNA"/>
</dbReference>
<evidence type="ECO:0000256" key="3">
    <source>
        <dbReference type="ARBA" id="ARBA00022475"/>
    </source>
</evidence>
<dbReference type="EMBL" id="CAFBPK010000007">
    <property type="protein sequence ID" value="CAB5016252.1"/>
    <property type="molecule type" value="Genomic_DNA"/>
</dbReference>
<dbReference type="AlphaFoldDB" id="A0A6J6XHS2"/>
<dbReference type="EMBL" id="CAEZYC010000049">
    <property type="protein sequence ID" value="CAB4711370.1"/>
    <property type="molecule type" value="Genomic_DNA"/>
</dbReference>
<feature type="transmembrane region" description="Helical" evidence="7">
    <location>
        <begin position="36"/>
        <end position="57"/>
    </location>
</feature>
<dbReference type="CDD" id="cd06261">
    <property type="entry name" value="TM_PBP2"/>
    <property type="match status" value="1"/>
</dbReference>
<dbReference type="EMBL" id="CAFBIX010000072">
    <property type="protein sequence ID" value="CAB4850535.1"/>
    <property type="molecule type" value="Genomic_DNA"/>
</dbReference>